<dbReference type="Proteomes" id="UP000284676">
    <property type="component" value="Unassembled WGS sequence"/>
</dbReference>
<comment type="caution">
    <text evidence="2">The sequence shown here is derived from an EMBL/GenBank/DDBJ whole genome shotgun (WGS) entry which is preliminary data.</text>
</comment>
<dbReference type="Pfam" id="PF13175">
    <property type="entry name" value="AAA_15"/>
    <property type="match status" value="1"/>
</dbReference>
<dbReference type="EMBL" id="QRHL01000001">
    <property type="protein sequence ID" value="RHF74815.1"/>
    <property type="molecule type" value="Genomic_DNA"/>
</dbReference>
<evidence type="ECO:0000259" key="1">
    <source>
        <dbReference type="Pfam" id="PF13175"/>
    </source>
</evidence>
<dbReference type="InterPro" id="IPR041685">
    <property type="entry name" value="AAA_GajA/Old/RecF-like"/>
</dbReference>
<organism evidence="2 3">
    <name type="scientific">Fusobacterium mortiferum</name>
    <dbReference type="NCBI Taxonomy" id="850"/>
    <lineage>
        <taxon>Bacteria</taxon>
        <taxon>Fusobacteriati</taxon>
        <taxon>Fusobacteriota</taxon>
        <taxon>Fusobacteriia</taxon>
        <taxon>Fusobacteriales</taxon>
        <taxon>Fusobacteriaceae</taxon>
        <taxon>Fusobacterium</taxon>
    </lineage>
</organism>
<evidence type="ECO:0000313" key="3">
    <source>
        <dbReference type="Proteomes" id="UP000284676"/>
    </source>
</evidence>
<dbReference type="InterPro" id="IPR051396">
    <property type="entry name" value="Bact_Antivir_Def_Nuclease"/>
</dbReference>
<name>A0A414Q1Z3_FUSMR</name>
<dbReference type="Gene3D" id="3.40.50.300">
    <property type="entry name" value="P-loop containing nucleotide triphosphate hydrolases"/>
    <property type="match status" value="1"/>
</dbReference>
<dbReference type="InterPro" id="IPR027417">
    <property type="entry name" value="P-loop_NTPase"/>
</dbReference>
<feature type="domain" description="Endonuclease GajA/Old nuclease/RecF-like AAA" evidence="1">
    <location>
        <begin position="1"/>
        <end position="384"/>
    </location>
</feature>
<accession>A0A414Q1Z3</accession>
<proteinExistence type="predicted"/>
<evidence type="ECO:0000313" key="2">
    <source>
        <dbReference type="EMBL" id="RHF74815.1"/>
    </source>
</evidence>
<reference evidence="2 3" key="1">
    <citation type="submission" date="2018-08" db="EMBL/GenBank/DDBJ databases">
        <title>A genome reference for cultivated species of the human gut microbiota.</title>
        <authorList>
            <person name="Zou Y."/>
            <person name="Xue W."/>
            <person name="Luo G."/>
        </authorList>
    </citation>
    <scope>NUCLEOTIDE SEQUENCE [LARGE SCALE GENOMIC DNA]</scope>
    <source>
        <strain evidence="2 3">AM25-1</strain>
    </source>
</reference>
<gene>
    <name evidence="2" type="ORF">DW663_00030</name>
</gene>
<dbReference type="AlphaFoldDB" id="A0A414Q1Z3"/>
<protein>
    <submittedName>
        <fullName evidence="2">DUF2813 domain-containing protein</fullName>
    </submittedName>
</protein>
<dbReference type="RefSeq" id="WP_118233813.1">
    <property type="nucleotide sequence ID" value="NZ_JAQEHD010000010.1"/>
</dbReference>
<dbReference type="PANTHER" id="PTHR43581">
    <property type="entry name" value="ATP/GTP PHOSPHATASE"/>
    <property type="match status" value="1"/>
</dbReference>
<dbReference type="SUPFAM" id="SSF52540">
    <property type="entry name" value="P-loop containing nucleoside triphosphate hydrolases"/>
    <property type="match status" value="1"/>
</dbReference>
<sequence>MKIKSLKLKNFRSYKDEIEVKFDDLTVFVGKNDIGKSTILEALDIFFNDGKGVIKFDKTDINREAIEIGEKEAIISVIFSDLPEKIVIDSTNQTNLKDEYLLNAQNELEIIKKYSTATTNNTKVYIKTLHPTNPQCCDLLSKKNNELRKIIKDNSIECTDNTRNSIMRKAIWKFYEETLDLQLVEFEVSKLKEEGKSILSKIESEFPLYTLFQADRKNCDEDSEVQDPLKEAVKEILKNEELQKELEGIADKVREKLIDVSERTLEKLKEMSPEIASTLQPIIPDTNSLKWTDVFKKVSICGDENIPINKRGSGVKRLILLNFFRAEAERRLQEKNIPKIIYAIEEPETSQHTENQKKLIDAFIKLSENQNTQVILTTHSPNIVKKLDFSNLRLIKVEEKNKSVCEVIKEQLPYPSLNEVNFSAFSEVTEEYHNELYGYIEENSWLNEYKLGKTTREYIREMKKGNKIELKTEHKILTEYIRHQIHHPENKNNILYTTEELQESISLMREFIEQKNS</sequence>
<dbReference type="PANTHER" id="PTHR43581:SF4">
    <property type="entry name" value="ATP_GTP PHOSPHATASE"/>
    <property type="match status" value="1"/>
</dbReference>